<dbReference type="GO" id="GO:0005829">
    <property type="term" value="C:cytosol"/>
    <property type="evidence" value="ECO:0007669"/>
    <property type="project" value="TreeGrafter"/>
</dbReference>
<accession>A0A1H5LEK2</accession>
<feature type="domain" description="NADP-dependent oxidoreductase" evidence="1">
    <location>
        <begin position="9"/>
        <end position="305"/>
    </location>
</feature>
<gene>
    <name evidence="2" type="ORF">SAMN04488561_2539</name>
</gene>
<dbReference type="OrthoDB" id="9768851at2"/>
<dbReference type="Gene3D" id="3.20.20.100">
    <property type="entry name" value="NADP-dependent oxidoreductase domain"/>
    <property type="match status" value="1"/>
</dbReference>
<dbReference type="InterPro" id="IPR020471">
    <property type="entry name" value="AKR"/>
</dbReference>
<evidence type="ECO:0000313" key="2">
    <source>
        <dbReference type="EMBL" id="SEE74977.1"/>
    </source>
</evidence>
<dbReference type="Proteomes" id="UP000181980">
    <property type="component" value="Unassembled WGS sequence"/>
</dbReference>
<reference evidence="3" key="1">
    <citation type="submission" date="2016-10" db="EMBL/GenBank/DDBJ databases">
        <authorList>
            <person name="Varghese N."/>
            <person name="Submissions S."/>
        </authorList>
    </citation>
    <scope>NUCLEOTIDE SEQUENCE [LARGE SCALE GENOMIC DNA]</scope>
    <source>
        <strain evidence="3">DSM 45237</strain>
    </source>
</reference>
<proteinExistence type="predicted"/>
<organism evidence="2 3">
    <name type="scientific">Jiangella alba</name>
    <dbReference type="NCBI Taxonomy" id="561176"/>
    <lineage>
        <taxon>Bacteria</taxon>
        <taxon>Bacillati</taxon>
        <taxon>Actinomycetota</taxon>
        <taxon>Actinomycetes</taxon>
        <taxon>Jiangellales</taxon>
        <taxon>Jiangellaceae</taxon>
        <taxon>Jiangella</taxon>
    </lineage>
</organism>
<evidence type="ECO:0000259" key="1">
    <source>
        <dbReference type="Pfam" id="PF00248"/>
    </source>
</evidence>
<dbReference type="PANTHER" id="PTHR42686:SF1">
    <property type="entry name" value="GH17980P-RELATED"/>
    <property type="match status" value="1"/>
</dbReference>
<dbReference type="EMBL" id="FNUC01000003">
    <property type="protein sequence ID" value="SEE74977.1"/>
    <property type="molecule type" value="Genomic_DNA"/>
</dbReference>
<dbReference type="PANTHER" id="PTHR42686">
    <property type="entry name" value="GH17980P-RELATED"/>
    <property type="match status" value="1"/>
</dbReference>
<evidence type="ECO:0000313" key="3">
    <source>
        <dbReference type="Proteomes" id="UP000181980"/>
    </source>
</evidence>
<sequence>MTAAPLPAVGIGTAAFGRLYAPVSARMAAATLESARAAGIDYIDTAPGYGDGLSEQRIGRHLAGAGPRPVISTKVGTVVDALPPIDLDDPDAVTMQPGRVHRGWTVADVRRSISDSLNRLGIDAIDIALLHDPETDEDQAATTAYEALRQLRAEGVVGAIGVGCNHVDVAIRFVRRLDLDYILIAGRYTLLDHSALDDLLPRALDRDTKIIAAGVFNSGILASGRADDRFHYRPAPEHVRERLQQLVAACARHDVELAAVAAQFPSGHPAVASTVVGVRSPDEVLANVEALRRPIPATFWDELRERALLPANAPVPSGPPLNAGVAP</sequence>
<dbReference type="SUPFAM" id="SSF51430">
    <property type="entry name" value="NAD(P)-linked oxidoreductase"/>
    <property type="match status" value="1"/>
</dbReference>
<name>A0A1H5LEK2_9ACTN</name>
<dbReference type="Pfam" id="PF00248">
    <property type="entry name" value="Aldo_ket_red"/>
    <property type="match status" value="1"/>
</dbReference>
<protein>
    <submittedName>
        <fullName evidence="2">D-threo-aldose 1-dehydrogenase</fullName>
    </submittedName>
</protein>
<dbReference type="AlphaFoldDB" id="A0A1H5LEK2"/>
<dbReference type="RefSeq" id="WP_069115052.1">
    <property type="nucleotide sequence ID" value="NZ_FNUC01000003.1"/>
</dbReference>
<dbReference type="GO" id="GO:0016491">
    <property type="term" value="F:oxidoreductase activity"/>
    <property type="evidence" value="ECO:0007669"/>
    <property type="project" value="InterPro"/>
</dbReference>
<dbReference type="InterPro" id="IPR036812">
    <property type="entry name" value="NAD(P)_OxRdtase_dom_sf"/>
</dbReference>
<keyword evidence="3" id="KW-1185">Reference proteome</keyword>
<dbReference type="CDD" id="cd19152">
    <property type="entry name" value="AKR_AKR15A"/>
    <property type="match status" value="1"/>
</dbReference>
<dbReference type="InterPro" id="IPR023210">
    <property type="entry name" value="NADP_OxRdtase_dom"/>
</dbReference>
<dbReference type="STRING" id="561176.SAMN04488561_2539"/>